<name>A0AAI8XN38_MYCME</name>
<feature type="region of interest" description="Disordered" evidence="1">
    <location>
        <begin position="187"/>
        <end position="257"/>
    </location>
</feature>
<sequence>MTELRTNGSVVNGLGQQHIDNISGFVTDAPDLSGLLNSHGVIGNPTDFGGAYEARANAMKATKAASEKMSDLLSQAAAAYDRGDVEAARKLKAQADQIEGKGAPGSPSAGGPGGQDGGSQAAGQIMGQFSQLAGQVVQGVTQPVQGIMQGVSQMPQQVFQGVQGIVQTATQAGSGATDAAAKAAAAGPSAPAGAGAPAGPGAPAGQGAQPGAGAPSGGEKAPAGIMSEERMREIQGLPIHPEGTDRMTDNSKSERDL</sequence>
<dbReference type="GO" id="GO:0009306">
    <property type="term" value="P:protein secretion"/>
    <property type="evidence" value="ECO:0007669"/>
    <property type="project" value="InterPro"/>
</dbReference>
<feature type="region of interest" description="Disordered" evidence="1">
    <location>
        <begin position="96"/>
        <end position="122"/>
    </location>
</feature>
<feature type="compositionally biased region" description="Gly residues" evidence="1">
    <location>
        <begin position="196"/>
        <end position="216"/>
    </location>
</feature>
<dbReference type="RefSeq" id="WP_286214903.1">
    <property type="nucleotide sequence ID" value="NZ_AP027452.1"/>
</dbReference>
<proteinExistence type="predicted"/>
<organism evidence="2 3">
    <name type="scientific">Mycolicibacterium mageritense</name>
    <name type="common">Mycobacterium mageritense</name>
    <dbReference type="NCBI Taxonomy" id="53462"/>
    <lineage>
        <taxon>Bacteria</taxon>
        <taxon>Bacillati</taxon>
        <taxon>Actinomycetota</taxon>
        <taxon>Actinomycetes</taxon>
        <taxon>Mycobacteriales</taxon>
        <taxon>Mycobacteriaceae</taxon>
        <taxon>Mycolicibacterium</taxon>
    </lineage>
</organism>
<evidence type="ECO:0008006" key="4">
    <source>
        <dbReference type="Google" id="ProtNLM"/>
    </source>
</evidence>
<gene>
    <name evidence="2" type="ORF">hbim_02327</name>
</gene>
<evidence type="ECO:0000313" key="3">
    <source>
        <dbReference type="Proteomes" id="UP001241092"/>
    </source>
</evidence>
<protein>
    <recommendedName>
        <fullName evidence="4">ESX-1 secretion-associated protein</fullName>
    </recommendedName>
</protein>
<dbReference type="EMBL" id="AP027452">
    <property type="protein sequence ID" value="BDY28393.1"/>
    <property type="molecule type" value="Genomic_DNA"/>
</dbReference>
<dbReference type="AlphaFoldDB" id="A0AAI8XN38"/>
<feature type="compositionally biased region" description="Gly residues" evidence="1">
    <location>
        <begin position="108"/>
        <end position="117"/>
    </location>
</feature>
<evidence type="ECO:0000256" key="1">
    <source>
        <dbReference type="SAM" id="MobiDB-lite"/>
    </source>
</evidence>
<dbReference type="InterPro" id="IPR022536">
    <property type="entry name" value="EspC"/>
</dbReference>
<reference evidence="2" key="1">
    <citation type="submission" date="2023-03" db="EMBL/GenBank/DDBJ databases">
        <title>Draft genome sequence of a Mycolicibacterium mageritense strain H4_3_1 isolated from a hybrid biological-inorganic system reactor.</title>
        <authorList>
            <person name="Feng X."/>
            <person name="Kazama D."/>
            <person name="Sato K."/>
            <person name="Kobayashi H."/>
        </authorList>
    </citation>
    <scope>NUCLEOTIDE SEQUENCE</scope>
    <source>
        <strain evidence="2">H4_3_1</strain>
    </source>
</reference>
<dbReference type="Pfam" id="PF10824">
    <property type="entry name" value="T7SS_ESX_EspC"/>
    <property type="match status" value="1"/>
</dbReference>
<dbReference type="Proteomes" id="UP001241092">
    <property type="component" value="Chromosome"/>
</dbReference>
<feature type="compositionally biased region" description="Basic and acidic residues" evidence="1">
    <location>
        <begin position="242"/>
        <end position="257"/>
    </location>
</feature>
<evidence type="ECO:0000313" key="2">
    <source>
        <dbReference type="EMBL" id="BDY28393.1"/>
    </source>
</evidence>
<accession>A0AAI8XN38</accession>